<dbReference type="InterPro" id="IPR011006">
    <property type="entry name" value="CheY-like_superfamily"/>
</dbReference>
<feature type="modified residue" description="4-aspartylphosphate" evidence="10">
    <location>
        <position position="56"/>
    </location>
</feature>
<dbReference type="SMART" id="SM00448">
    <property type="entry name" value="REC"/>
    <property type="match status" value="1"/>
</dbReference>
<dbReference type="OrthoDB" id="7187989at2"/>
<dbReference type="PANTHER" id="PTHR45526:SF1">
    <property type="entry name" value="TRANSCRIPTIONAL REGULATORY PROTEIN DCUR-RELATED"/>
    <property type="match status" value="1"/>
</dbReference>
<evidence type="ECO:0000256" key="10">
    <source>
        <dbReference type="PROSITE-ProRule" id="PRU00169"/>
    </source>
</evidence>
<evidence type="ECO:0000256" key="2">
    <source>
        <dbReference type="ARBA" id="ARBA00022490"/>
    </source>
</evidence>
<dbReference type="InterPro" id="IPR036390">
    <property type="entry name" value="WH_DNA-bd_sf"/>
</dbReference>
<keyword evidence="4 9" id="KW-0902">Two-component regulatory system</keyword>
<dbReference type="Pfam" id="PF00072">
    <property type="entry name" value="Response_reg"/>
    <property type="match status" value="1"/>
</dbReference>
<evidence type="ECO:0000256" key="4">
    <source>
        <dbReference type="ARBA" id="ARBA00023012"/>
    </source>
</evidence>
<dbReference type="InterPro" id="IPR001789">
    <property type="entry name" value="Sig_transdc_resp-reg_receiver"/>
</dbReference>
<dbReference type="Gene3D" id="3.40.50.2300">
    <property type="match status" value="1"/>
</dbReference>
<dbReference type="InterPro" id="IPR051271">
    <property type="entry name" value="2C-system_Tx_regulators"/>
</dbReference>
<evidence type="ECO:0000256" key="1">
    <source>
        <dbReference type="ARBA" id="ARBA00004496"/>
    </source>
</evidence>
<protein>
    <recommendedName>
        <fullName evidence="9">Transcriptional regulatory protein</fullName>
    </recommendedName>
</protein>
<evidence type="ECO:0000256" key="7">
    <source>
        <dbReference type="ARBA" id="ARBA00023159"/>
    </source>
</evidence>
<gene>
    <name evidence="12" type="ORF">EKO23_00005</name>
</gene>
<dbReference type="SUPFAM" id="SSF52172">
    <property type="entry name" value="CheY-like"/>
    <property type="match status" value="1"/>
</dbReference>
<comment type="caution">
    <text evidence="12">The sequence shown here is derived from an EMBL/GenBank/DDBJ whole genome shotgun (WGS) entry which is preliminary data.</text>
</comment>
<evidence type="ECO:0000313" key="12">
    <source>
        <dbReference type="EMBL" id="RYP88868.1"/>
    </source>
</evidence>
<evidence type="ECO:0000256" key="9">
    <source>
        <dbReference type="PIRNR" id="PIRNR006171"/>
    </source>
</evidence>
<dbReference type="PANTHER" id="PTHR45526">
    <property type="entry name" value="TRANSCRIPTIONAL REGULATORY PROTEIN DPIA"/>
    <property type="match status" value="1"/>
</dbReference>
<dbReference type="PROSITE" id="PS50110">
    <property type="entry name" value="RESPONSE_REGULATORY"/>
    <property type="match status" value="1"/>
</dbReference>
<organism evidence="12 13">
    <name type="scientific">Nocardioides guangzhouensis</name>
    <dbReference type="NCBI Taxonomy" id="2497878"/>
    <lineage>
        <taxon>Bacteria</taxon>
        <taxon>Bacillati</taxon>
        <taxon>Actinomycetota</taxon>
        <taxon>Actinomycetes</taxon>
        <taxon>Propionibacteriales</taxon>
        <taxon>Nocardioidaceae</taxon>
        <taxon>Nocardioides</taxon>
    </lineage>
</organism>
<keyword evidence="5 9" id="KW-0805">Transcription regulation</keyword>
<evidence type="ECO:0000259" key="11">
    <source>
        <dbReference type="PROSITE" id="PS50110"/>
    </source>
</evidence>
<dbReference type="RefSeq" id="WP_134712809.1">
    <property type="nucleotide sequence ID" value="NZ_SDKM01000001.1"/>
</dbReference>
<proteinExistence type="predicted"/>
<dbReference type="GO" id="GO:0003700">
    <property type="term" value="F:DNA-binding transcription factor activity"/>
    <property type="evidence" value="ECO:0007669"/>
    <property type="project" value="InterPro"/>
</dbReference>
<comment type="subcellular location">
    <subcellularLocation>
        <location evidence="1 9">Cytoplasm</location>
    </subcellularLocation>
</comment>
<keyword evidence="13" id="KW-1185">Reference proteome</keyword>
<reference evidence="12 13" key="1">
    <citation type="submission" date="2019-01" db="EMBL/GenBank/DDBJ databases">
        <title>Nocardioides guangzhouensis sp. nov., an actinobacterium isolated from soil.</title>
        <authorList>
            <person name="Fu Y."/>
            <person name="Cai Y."/>
            <person name="Lin Z."/>
            <person name="Chen P."/>
        </authorList>
    </citation>
    <scope>NUCLEOTIDE SEQUENCE [LARGE SCALE GENOMIC DNA]</scope>
    <source>
        <strain evidence="12 13">130</strain>
    </source>
</reference>
<name>A0A4Q4ZLD3_9ACTN</name>
<evidence type="ECO:0000256" key="8">
    <source>
        <dbReference type="ARBA" id="ARBA00023163"/>
    </source>
</evidence>
<keyword evidence="8 9" id="KW-0804">Transcription</keyword>
<keyword evidence="6 9" id="KW-0238">DNA-binding</keyword>
<evidence type="ECO:0000256" key="3">
    <source>
        <dbReference type="ARBA" id="ARBA00022553"/>
    </source>
</evidence>
<accession>A0A4Q4ZLD3</accession>
<dbReference type="GO" id="GO:0000156">
    <property type="term" value="F:phosphorelay response regulator activity"/>
    <property type="evidence" value="ECO:0007669"/>
    <property type="project" value="TreeGrafter"/>
</dbReference>
<dbReference type="Proteomes" id="UP000295198">
    <property type="component" value="Unassembled WGS sequence"/>
</dbReference>
<evidence type="ECO:0000256" key="6">
    <source>
        <dbReference type="ARBA" id="ARBA00023125"/>
    </source>
</evidence>
<evidence type="ECO:0000256" key="5">
    <source>
        <dbReference type="ARBA" id="ARBA00023015"/>
    </source>
</evidence>
<keyword evidence="2 9" id="KW-0963">Cytoplasm</keyword>
<dbReference type="EMBL" id="SDKM01000001">
    <property type="protein sequence ID" value="RYP88868.1"/>
    <property type="molecule type" value="Genomic_DNA"/>
</dbReference>
<keyword evidence="7 9" id="KW-0010">Activator</keyword>
<dbReference type="GO" id="GO:0005737">
    <property type="term" value="C:cytoplasm"/>
    <property type="evidence" value="ECO:0007669"/>
    <property type="project" value="UniProtKB-SubCell"/>
</dbReference>
<keyword evidence="3 10" id="KW-0597">Phosphoprotein</keyword>
<dbReference type="PIRSF" id="PIRSF006171">
    <property type="entry name" value="RR_citrat_malat"/>
    <property type="match status" value="1"/>
</dbReference>
<evidence type="ECO:0000313" key="13">
    <source>
        <dbReference type="Proteomes" id="UP000295198"/>
    </source>
</evidence>
<sequence>MTDLTVLVVDDDFMVAGIHTKFVDRTPGFRVVGVAATGEAALAEIRRLRPDLVLLDVHLPDRTGIEVLRELRADGDDTGVVMVTAAREAETVRAAAAGGAAHYLVKPFEYDDLRARLEAFRAAHRALAEGEPAAQDDIDAVFAPVVTTRPAVLPKGLSPETADAVLAALGGAEELSAAECCEVVGISRVSARRYLEHFVNHGQVEVRLKYGGAGRPERRYRLR</sequence>
<dbReference type="InterPro" id="IPR024187">
    <property type="entry name" value="Sig_transdc_resp-reg_cit/mal"/>
</dbReference>
<dbReference type="GO" id="GO:0003677">
    <property type="term" value="F:DNA binding"/>
    <property type="evidence" value="ECO:0007669"/>
    <property type="project" value="UniProtKB-KW"/>
</dbReference>
<feature type="domain" description="Response regulatory" evidence="11">
    <location>
        <begin position="5"/>
        <end position="121"/>
    </location>
</feature>
<dbReference type="AlphaFoldDB" id="A0A4Q4ZLD3"/>
<dbReference type="SUPFAM" id="SSF46785">
    <property type="entry name" value="Winged helix' DNA-binding domain"/>
    <property type="match status" value="1"/>
</dbReference>